<feature type="transmembrane region" description="Helical" evidence="7">
    <location>
        <begin position="214"/>
        <end position="235"/>
    </location>
</feature>
<dbReference type="NCBIfam" id="TIGR01398">
    <property type="entry name" value="FlhA"/>
    <property type="match status" value="1"/>
</dbReference>
<dbReference type="Gene3D" id="1.10.8.540">
    <property type="entry name" value="FHIPEP family, domain 3"/>
    <property type="match status" value="1"/>
</dbReference>
<keyword evidence="4 7" id="KW-0812">Transmembrane</keyword>
<comment type="caution">
    <text evidence="8">The sequence shown here is derived from an EMBL/GenBank/DDBJ whole genome shotgun (WGS) entry which is preliminary data.</text>
</comment>
<dbReference type="EMBL" id="JAFKMR010000032">
    <property type="protein sequence ID" value="MBN8745486.1"/>
    <property type="molecule type" value="Genomic_DNA"/>
</dbReference>
<evidence type="ECO:0000313" key="8">
    <source>
        <dbReference type="EMBL" id="MBN8745486.1"/>
    </source>
</evidence>
<dbReference type="PANTHER" id="PTHR30161:SF1">
    <property type="entry name" value="FLAGELLAR BIOSYNTHESIS PROTEIN FLHA-RELATED"/>
    <property type="match status" value="1"/>
</dbReference>
<evidence type="ECO:0000256" key="7">
    <source>
        <dbReference type="RuleBase" id="RU364093"/>
    </source>
</evidence>
<keyword evidence="5 7" id="KW-1133">Transmembrane helix</keyword>
<dbReference type="InterPro" id="IPR006301">
    <property type="entry name" value="FlhA"/>
</dbReference>
<dbReference type="InterPro" id="IPR042194">
    <property type="entry name" value="FHIPEP_1"/>
</dbReference>
<feature type="transmembrane region" description="Helical" evidence="7">
    <location>
        <begin position="255"/>
        <end position="273"/>
    </location>
</feature>
<dbReference type="GO" id="GO:0044780">
    <property type="term" value="P:bacterial-type flagellum assembly"/>
    <property type="evidence" value="ECO:0007669"/>
    <property type="project" value="InterPro"/>
</dbReference>
<comment type="similarity">
    <text evidence="2 7">Belongs to the FHIPEP (flagella/HR/invasion proteins export pore) family.</text>
</comment>
<dbReference type="PANTHER" id="PTHR30161">
    <property type="entry name" value="FLAGELLAR EXPORT PROTEIN, MEMBRANE FLHA SUBUNIT-RELATED"/>
    <property type="match status" value="1"/>
</dbReference>
<dbReference type="Gene3D" id="3.40.50.12790">
    <property type="entry name" value="FHIPEP family, domain 4"/>
    <property type="match status" value="1"/>
</dbReference>
<dbReference type="GO" id="GO:0005886">
    <property type="term" value="C:plasma membrane"/>
    <property type="evidence" value="ECO:0007669"/>
    <property type="project" value="UniProtKB-SubCell"/>
</dbReference>
<evidence type="ECO:0000256" key="6">
    <source>
        <dbReference type="ARBA" id="ARBA00023136"/>
    </source>
</evidence>
<protein>
    <recommendedName>
        <fullName evidence="7">Flagellar biosynthesis protein FlhA</fullName>
    </recommendedName>
</protein>
<dbReference type="Proteomes" id="UP000664800">
    <property type="component" value="Unassembled WGS sequence"/>
</dbReference>
<comment type="function">
    <text evidence="7">Required for formation of the rod structure of the flagellar apparatus. Together with FliI and FliH, may constitute the export apparatus of flagellin.</text>
</comment>
<dbReference type="RefSeq" id="WP_276732275.1">
    <property type="nucleotide sequence ID" value="NZ_JAFKMR010000032.1"/>
</dbReference>
<feature type="transmembrane region" description="Helical" evidence="7">
    <location>
        <begin position="51"/>
        <end position="70"/>
    </location>
</feature>
<name>A0A8I1MZR9_THIA3</name>
<keyword evidence="8" id="KW-0966">Cell projection</keyword>
<evidence type="ECO:0000256" key="3">
    <source>
        <dbReference type="ARBA" id="ARBA00022475"/>
    </source>
</evidence>
<dbReference type="InterPro" id="IPR042193">
    <property type="entry name" value="FHIPEP_3"/>
</dbReference>
<accession>A0A8I1MZR9</accession>
<evidence type="ECO:0000256" key="1">
    <source>
        <dbReference type="ARBA" id="ARBA00004651"/>
    </source>
</evidence>
<evidence type="ECO:0000313" key="9">
    <source>
        <dbReference type="Proteomes" id="UP000664800"/>
    </source>
</evidence>
<dbReference type="InterPro" id="IPR001712">
    <property type="entry name" value="T3SS_FHIPEP"/>
</dbReference>
<organism evidence="8 9">
    <name type="scientific">Thiomonas arsenitoxydans (strain DSM 22701 / CIP 110005 / 3As)</name>
    <dbReference type="NCBI Taxonomy" id="426114"/>
    <lineage>
        <taxon>Bacteria</taxon>
        <taxon>Pseudomonadati</taxon>
        <taxon>Pseudomonadota</taxon>
        <taxon>Betaproteobacteria</taxon>
        <taxon>Burkholderiales</taxon>
        <taxon>Thiomonas</taxon>
    </lineage>
</organism>
<dbReference type="GO" id="GO:0009306">
    <property type="term" value="P:protein secretion"/>
    <property type="evidence" value="ECO:0007669"/>
    <property type="project" value="InterPro"/>
</dbReference>
<feature type="transmembrane region" description="Helical" evidence="7">
    <location>
        <begin position="294"/>
        <end position="310"/>
    </location>
</feature>
<gene>
    <name evidence="7 8" type="primary">flhA</name>
    <name evidence="8" type="ORF">J0I24_14470</name>
</gene>
<dbReference type="PRINTS" id="PR00949">
    <property type="entry name" value="TYPE3IMAPROT"/>
</dbReference>
<dbReference type="PIRSF" id="PIRSF005419">
    <property type="entry name" value="FlhA"/>
    <property type="match status" value="1"/>
</dbReference>
<feature type="transmembrane region" description="Helical" evidence="7">
    <location>
        <begin position="82"/>
        <end position="102"/>
    </location>
</feature>
<evidence type="ECO:0000256" key="5">
    <source>
        <dbReference type="ARBA" id="ARBA00022989"/>
    </source>
</evidence>
<dbReference type="AlphaFoldDB" id="A0A8I1MZR9"/>
<dbReference type="PROSITE" id="PS00994">
    <property type="entry name" value="FHIPEP"/>
    <property type="match status" value="1"/>
</dbReference>
<reference evidence="8" key="1">
    <citation type="submission" date="2021-02" db="EMBL/GenBank/DDBJ databases">
        <title>Thiocyanate and organic carbon inputs drive convergent selection for specific autotrophic Afipia and Thiobacillus strains within complex microbiomes.</title>
        <authorList>
            <person name="Huddy R.J."/>
            <person name="Sachdeva R."/>
            <person name="Kadzinga F."/>
            <person name="Kantor R.S."/>
            <person name="Harrison S.T.L."/>
            <person name="Banfield J.F."/>
        </authorList>
    </citation>
    <scope>NUCLEOTIDE SEQUENCE</scope>
    <source>
        <strain evidence="8">SCN18_13_7_16_R3_B_64_19</strain>
    </source>
</reference>
<dbReference type="InterPro" id="IPR042196">
    <property type="entry name" value="FHIPEP_4"/>
</dbReference>
<keyword evidence="3 7" id="KW-1003">Cell membrane</keyword>
<feature type="transmembrane region" description="Helical" evidence="7">
    <location>
        <begin position="122"/>
        <end position="145"/>
    </location>
</feature>
<keyword evidence="7" id="KW-0813">Transport</keyword>
<dbReference type="Gene3D" id="3.40.30.60">
    <property type="entry name" value="FHIPEP family, domain 1"/>
    <property type="match status" value="1"/>
</dbReference>
<keyword evidence="8" id="KW-0969">Cilium</keyword>
<keyword evidence="6 7" id="KW-0472">Membrane</keyword>
<keyword evidence="7" id="KW-0653">Protein transport</keyword>
<keyword evidence="8" id="KW-0282">Flagellum</keyword>
<keyword evidence="7" id="KW-1006">Bacterial flagellum protein export</keyword>
<proteinExistence type="inferred from homology"/>
<feature type="transmembrane region" description="Helical" evidence="7">
    <location>
        <begin position="26"/>
        <end position="45"/>
    </location>
</feature>
<evidence type="ECO:0000256" key="2">
    <source>
        <dbReference type="ARBA" id="ARBA00008835"/>
    </source>
</evidence>
<dbReference type="InterPro" id="IPR025505">
    <property type="entry name" value="FHIPEP_CS"/>
</dbReference>
<sequence>MATSPSSSPTVMPAWRALLKRMDWRMLAAPILVVLILMMLVVPLPTFVLDMLFTFNIVLSLIIMLVTLYLTRPLDFAAFPTALLFTTLLRLSLNVAASRVILLHGQNGEGAAGAVIESFGKFVVGGNYAVGIIVFAILVVINFVVITKGAGRIAEVSARFTLDAMPGKQMAIDADLNAGLIDQEEARRRRADVAQEADFYGAMDGASKFVRGDAVAAILILFINLIGGLIIGVFMHGLGLGEAAQNYTLLSIGDALVSQIPALVISMAAGIVISNVSTGQDVGRQLVSQLFNQPRVLAITAGILGLVGLVPGMPHLAFLGAAAVLGGVLWWQLKKQKQAAAQAQAAPAAAAPAEPEEVSWEQIEPVDTLSLDVGYRLIPLVDRNQGGELLGRIRGVRKKFAQEMGFLVASVHIRDNLELRPGGYRIALKGVDVGSGEIFPDLLMAINPGQVMGDLQGTPTKDPAFGLPAVWINKEQRDRAQALGYTVVDPSTVLATHLHHLLQTHAAELLGREEVEGLLAHLSKRSPKLVEDLVPKLISADRLRKVLQNLLTEGVPIRDMRTIAEVLAEHAGQVSDTDELTARVRLALGAYIVQSLSPNGQELSAAVLDGQLEQILLSSLRADPQQAAVEPGLAQRLMDKARDLMQRMEAQGATGVLLVSAPLRQFLARLLARSAPRLRVLSYAEIPDQKQVKVTATLGA</sequence>
<comment type="subcellular location">
    <subcellularLocation>
        <location evidence="1 7">Cell membrane</location>
        <topology evidence="1 7">Multi-pass membrane protein</topology>
    </subcellularLocation>
</comment>
<dbReference type="Pfam" id="PF00771">
    <property type="entry name" value="FHIPEP"/>
    <property type="match status" value="1"/>
</dbReference>
<keyword evidence="7" id="KW-1005">Bacterial flagellum biogenesis</keyword>
<evidence type="ECO:0000256" key="4">
    <source>
        <dbReference type="ARBA" id="ARBA00022692"/>
    </source>
</evidence>